<sequence>MTIVLIRTMYYKHKAKSEALVLKVKTCDMLKLKWVRDWVQKYSNISVDACPLKIVLQQSPPRCESSICGGSSGSFSSGSGPSAVAHRINIWLVWSGRTISRVQLPWTRIAIQAVTVPPVIVSTGRLDVNVINLAGALAPPFRPGARPRRVSERQPRTVPATDECADRIGGL</sequence>
<protein>
    <submittedName>
        <fullName evidence="1">Uncharacterized protein</fullName>
    </submittedName>
</protein>
<name>A0ACC0K9T4_CHOFU</name>
<accession>A0ACC0K9T4</accession>
<comment type="caution">
    <text evidence="1">The sequence shown here is derived from an EMBL/GenBank/DDBJ whole genome shotgun (WGS) entry which is preliminary data.</text>
</comment>
<dbReference type="EMBL" id="CM046124">
    <property type="protein sequence ID" value="KAI8433139.1"/>
    <property type="molecule type" value="Genomic_DNA"/>
</dbReference>
<evidence type="ECO:0000313" key="1">
    <source>
        <dbReference type="EMBL" id="KAI8433139.1"/>
    </source>
</evidence>
<keyword evidence="2" id="KW-1185">Reference proteome</keyword>
<proteinExistence type="predicted"/>
<organism evidence="1 2">
    <name type="scientific">Choristoneura fumiferana</name>
    <name type="common">Spruce budworm moth</name>
    <name type="synonym">Archips fumiferana</name>
    <dbReference type="NCBI Taxonomy" id="7141"/>
    <lineage>
        <taxon>Eukaryota</taxon>
        <taxon>Metazoa</taxon>
        <taxon>Ecdysozoa</taxon>
        <taxon>Arthropoda</taxon>
        <taxon>Hexapoda</taxon>
        <taxon>Insecta</taxon>
        <taxon>Pterygota</taxon>
        <taxon>Neoptera</taxon>
        <taxon>Endopterygota</taxon>
        <taxon>Lepidoptera</taxon>
        <taxon>Glossata</taxon>
        <taxon>Ditrysia</taxon>
        <taxon>Tortricoidea</taxon>
        <taxon>Tortricidae</taxon>
        <taxon>Tortricinae</taxon>
        <taxon>Choristoneura</taxon>
    </lineage>
</organism>
<reference evidence="1 2" key="1">
    <citation type="journal article" date="2022" name="Genome Biol. Evol.">
        <title>The Spruce Budworm Genome: Reconstructing the Evolutionary History of Antifreeze Proteins.</title>
        <authorList>
            <person name="Beliveau C."/>
            <person name="Gagne P."/>
            <person name="Picq S."/>
            <person name="Vernygora O."/>
            <person name="Keeling C.I."/>
            <person name="Pinkney K."/>
            <person name="Doucet D."/>
            <person name="Wen F."/>
            <person name="Johnston J.S."/>
            <person name="Maaroufi H."/>
            <person name="Boyle B."/>
            <person name="Laroche J."/>
            <person name="Dewar K."/>
            <person name="Juretic N."/>
            <person name="Blackburn G."/>
            <person name="Nisole A."/>
            <person name="Brunet B."/>
            <person name="Brandao M."/>
            <person name="Lumley L."/>
            <person name="Duan J."/>
            <person name="Quan G."/>
            <person name="Lucarotti C.J."/>
            <person name="Roe A.D."/>
            <person name="Sperling F.A.H."/>
            <person name="Levesque R.C."/>
            <person name="Cusson M."/>
        </authorList>
    </citation>
    <scope>NUCLEOTIDE SEQUENCE [LARGE SCALE GENOMIC DNA]</scope>
    <source>
        <strain evidence="1">Glfc:IPQL:Cfum</strain>
    </source>
</reference>
<evidence type="ECO:0000313" key="2">
    <source>
        <dbReference type="Proteomes" id="UP001064048"/>
    </source>
</evidence>
<gene>
    <name evidence="1" type="ORF">MSG28_013986</name>
</gene>
<dbReference type="Proteomes" id="UP001064048">
    <property type="component" value="Chromosome 24"/>
</dbReference>